<accession>A0ABU5DJG5</accession>
<feature type="region of interest" description="Disordered" evidence="1">
    <location>
        <begin position="273"/>
        <end position="303"/>
    </location>
</feature>
<dbReference type="Pfam" id="PF05990">
    <property type="entry name" value="DUF900"/>
    <property type="match status" value="1"/>
</dbReference>
<reference evidence="2 3" key="1">
    <citation type="submission" date="2023-11" db="EMBL/GenBank/DDBJ databases">
        <title>Paucibacter sp. nov., isolated from fresh soil in Korea.</title>
        <authorList>
            <person name="Le N.T.T."/>
        </authorList>
    </citation>
    <scope>NUCLEOTIDE SEQUENCE [LARGE SCALE GENOMIC DNA]</scope>
    <source>
        <strain evidence="2 3">R3-3</strain>
    </source>
</reference>
<sequence>MATRFVELNFRADPEGGDIDPLKPVGRLDELSHAQHLILLIHGYNNTEDEARESYNAFMGRQAALVPDGIDWAFGATVVGVLWPGDARWGIARPAFYPWALPVADAMAGYLAALVRGVAQNGVGLALDVVAHSLGNRLLLELLQQLRGSDGLTIRSVLHMAAAVPTDRLDTDGDELRLGVLAETALGRATSIHSARDSVLSIWFPLGETIDVRTEGLLPTALGHQTWGGGGLLSGFRQQAQDDLRHQDYWSGLDAALVHEALNSPVAIARSVSTRTTARRDTDSVAPDEARATPSRDTGESTN</sequence>
<dbReference type="Proteomes" id="UP001285263">
    <property type="component" value="Unassembled WGS sequence"/>
</dbReference>
<name>A0ABU5DJG5_9BURK</name>
<keyword evidence="3" id="KW-1185">Reference proteome</keyword>
<dbReference type="EMBL" id="JAXCLA010000005">
    <property type="protein sequence ID" value="MDY0746440.1"/>
    <property type="molecule type" value="Genomic_DNA"/>
</dbReference>
<dbReference type="RefSeq" id="WP_320424348.1">
    <property type="nucleotide sequence ID" value="NZ_JAXCLA010000005.1"/>
</dbReference>
<evidence type="ECO:0000313" key="3">
    <source>
        <dbReference type="Proteomes" id="UP001285263"/>
    </source>
</evidence>
<dbReference type="InterPro" id="IPR010297">
    <property type="entry name" value="DUF900_hydrolase"/>
</dbReference>
<protein>
    <submittedName>
        <fullName evidence="2">Alpha/beta hydrolase</fullName>
    </submittedName>
</protein>
<keyword evidence="2" id="KW-0378">Hydrolase</keyword>
<evidence type="ECO:0000313" key="2">
    <source>
        <dbReference type="EMBL" id="MDY0746440.1"/>
    </source>
</evidence>
<gene>
    <name evidence="2" type="ORF">SNE35_18150</name>
</gene>
<feature type="compositionally biased region" description="Basic and acidic residues" evidence="1">
    <location>
        <begin position="278"/>
        <end position="291"/>
    </location>
</feature>
<dbReference type="GO" id="GO:0016787">
    <property type="term" value="F:hydrolase activity"/>
    <property type="evidence" value="ECO:0007669"/>
    <property type="project" value="UniProtKB-KW"/>
</dbReference>
<comment type="caution">
    <text evidence="2">The sequence shown here is derived from an EMBL/GenBank/DDBJ whole genome shotgun (WGS) entry which is preliminary data.</text>
</comment>
<organism evidence="2 3">
    <name type="scientific">Roseateles agri</name>
    <dbReference type="NCBI Taxonomy" id="3098619"/>
    <lineage>
        <taxon>Bacteria</taxon>
        <taxon>Pseudomonadati</taxon>
        <taxon>Pseudomonadota</taxon>
        <taxon>Betaproteobacteria</taxon>
        <taxon>Burkholderiales</taxon>
        <taxon>Sphaerotilaceae</taxon>
        <taxon>Roseateles</taxon>
    </lineage>
</organism>
<proteinExistence type="predicted"/>
<evidence type="ECO:0000256" key="1">
    <source>
        <dbReference type="SAM" id="MobiDB-lite"/>
    </source>
</evidence>